<dbReference type="GeneID" id="97406713"/>
<gene>
    <name evidence="2" type="ORF">STRTUCAR8_01510</name>
</gene>
<proteinExistence type="predicted"/>
<evidence type="ECO:0000313" key="3">
    <source>
        <dbReference type="Proteomes" id="UP000010931"/>
    </source>
</evidence>
<evidence type="ECO:0000256" key="1">
    <source>
        <dbReference type="SAM" id="MobiDB-lite"/>
    </source>
</evidence>
<reference evidence="2 3" key="1">
    <citation type="journal article" date="2011" name="Plasmid">
        <title>Streptomyces turgidiscabies Car8 contains a modular pathogenicity island that shares virulence genes with other actinobacterial plant pathogens.</title>
        <authorList>
            <person name="Huguet-Tapia J.C."/>
            <person name="Badger J.H."/>
            <person name="Loria R."/>
            <person name="Pettis G.S."/>
        </authorList>
    </citation>
    <scope>NUCLEOTIDE SEQUENCE [LARGE SCALE GENOMIC DNA]</scope>
    <source>
        <strain evidence="2 3">Car8</strain>
    </source>
</reference>
<sequence>MNGTRLTTRVEHRTPHLLECGHPPMPSDGPGTGYARDPKTDERRCSPCADAWQREQMKTADVWIGYTGEDHKRFATWSGGVLGKVTSYVTEERVRSTPSGGQYRMRHVTVQPWMQSQAQLRGKVQ</sequence>
<feature type="compositionally biased region" description="Basic and acidic residues" evidence="1">
    <location>
        <begin position="36"/>
        <end position="45"/>
    </location>
</feature>
<comment type="caution">
    <text evidence="2">The sequence shown here is derived from an EMBL/GenBank/DDBJ whole genome shotgun (WGS) entry which is preliminary data.</text>
</comment>
<dbReference type="Proteomes" id="UP000010931">
    <property type="component" value="Unassembled WGS sequence"/>
</dbReference>
<dbReference type="EMBL" id="AEJB01000361">
    <property type="protein sequence ID" value="ELP65725.1"/>
    <property type="molecule type" value="Genomic_DNA"/>
</dbReference>
<evidence type="ECO:0000313" key="2">
    <source>
        <dbReference type="EMBL" id="ELP65725.1"/>
    </source>
</evidence>
<accession>L7F507</accession>
<dbReference type="PATRIC" id="fig|698760.3.peg.5051"/>
<dbReference type="AlphaFoldDB" id="L7F507"/>
<keyword evidence="3" id="KW-1185">Reference proteome</keyword>
<dbReference type="RefSeq" id="WP_006378650.1">
    <property type="nucleotide sequence ID" value="NZ_AEJB01000361.1"/>
</dbReference>
<name>L7F507_STRT8</name>
<organism evidence="2 3">
    <name type="scientific">Streptomyces turgidiscabies (strain Car8)</name>
    <dbReference type="NCBI Taxonomy" id="698760"/>
    <lineage>
        <taxon>Bacteria</taxon>
        <taxon>Bacillati</taxon>
        <taxon>Actinomycetota</taxon>
        <taxon>Actinomycetes</taxon>
        <taxon>Kitasatosporales</taxon>
        <taxon>Streptomycetaceae</taxon>
        <taxon>Streptomyces</taxon>
    </lineage>
</organism>
<feature type="region of interest" description="Disordered" evidence="1">
    <location>
        <begin position="1"/>
        <end position="45"/>
    </location>
</feature>
<protein>
    <submittedName>
        <fullName evidence="2">Uncharacterized protein</fullName>
    </submittedName>
</protein>
<dbReference type="STRING" id="85558.T45_07681"/>